<dbReference type="SUPFAM" id="SSF48403">
    <property type="entry name" value="Ankyrin repeat"/>
    <property type="match status" value="1"/>
</dbReference>
<feature type="domain" description="FERM" evidence="2">
    <location>
        <begin position="416"/>
        <end position="743"/>
    </location>
</feature>
<feature type="repeat" description="ANK" evidence="1">
    <location>
        <begin position="348"/>
        <end position="371"/>
    </location>
</feature>
<dbReference type="PANTHER" id="PTHR13283">
    <property type="entry name" value="KREV INTERACTION TRAPPED 1-RELATED"/>
    <property type="match status" value="1"/>
</dbReference>
<evidence type="ECO:0000313" key="3">
    <source>
        <dbReference type="EMBL" id="RUS83986.1"/>
    </source>
</evidence>
<evidence type="ECO:0000313" key="4">
    <source>
        <dbReference type="Proteomes" id="UP000271974"/>
    </source>
</evidence>
<dbReference type="InterPro" id="IPR032022">
    <property type="entry name" value="NUDIX"/>
</dbReference>
<dbReference type="InterPro" id="IPR002110">
    <property type="entry name" value="Ankyrin_rpt"/>
</dbReference>
<dbReference type="AlphaFoldDB" id="A0A3S1BAV8"/>
<evidence type="ECO:0000256" key="1">
    <source>
        <dbReference type="PROSITE-ProRule" id="PRU00023"/>
    </source>
</evidence>
<dbReference type="InterPro" id="IPR011993">
    <property type="entry name" value="PH-like_dom_sf"/>
</dbReference>
<keyword evidence="1" id="KW-0040">ANK repeat</keyword>
<dbReference type="PROSITE" id="PS50057">
    <property type="entry name" value="FERM_3"/>
    <property type="match status" value="1"/>
</dbReference>
<dbReference type="Pfam" id="PF13637">
    <property type="entry name" value="Ank_4"/>
    <property type="match status" value="1"/>
</dbReference>
<dbReference type="Pfam" id="PF00373">
    <property type="entry name" value="FERM_M"/>
    <property type="match status" value="1"/>
</dbReference>
<reference evidence="3 4" key="1">
    <citation type="submission" date="2019-01" db="EMBL/GenBank/DDBJ databases">
        <title>A draft genome assembly of the solar-powered sea slug Elysia chlorotica.</title>
        <authorList>
            <person name="Cai H."/>
            <person name="Li Q."/>
            <person name="Fang X."/>
            <person name="Li J."/>
            <person name="Curtis N.E."/>
            <person name="Altenburger A."/>
            <person name="Shibata T."/>
            <person name="Feng M."/>
            <person name="Maeda T."/>
            <person name="Schwartz J.A."/>
            <person name="Shigenobu S."/>
            <person name="Lundholm N."/>
            <person name="Nishiyama T."/>
            <person name="Yang H."/>
            <person name="Hasebe M."/>
            <person name="Li S."/>
            <person name="Pierce S.K."/>
            <person name="Wang J."/>
        </authorList>
    </citation>
    <scope>NUCLEOTIDE SEQUENCE [LARGE SCALE GENOMIC DNA]</scope>
    <source>
        <strain evidence="3">EC2010</strain>
        <tissue evidence="3">Whole organism of an adult</tissue>
    </source>
</reference>
<dbReference type="SMART" id="SM00248">
    <property type="entry name" value="ANK"/>
    <property type="match status" value="3"/>
</dbReference>
<dbReference type="Gene3D" id="3.30.70.2240">
    <property type="entry name" value="KRIT, N-terminal Nudix domain, NPxY motif-rich region"/>
    <property type="match status" value="1"/>
</dbReference>
<accession>A0A3S1BAV8</accession>
<dbReference type="InterPro" id="IPR014352">
    <property type="entry name" value="FERM/acyl-CoA-bd_prot_sf"/>
</dbReference>
<dbReference type="Gene3D" id="1.20.80.10">
    <property type="match status" value="1"/>
</dbReference>
<dbReference type="GO" id="GO:0045454">
    <property type="term" value="P:cell redox homeostasis"/>
    <property type="evidence" value="ECO:0007669"/>
    <property type="project" value="TreeGrafter"/>
</dbReference>
<dbReference type="Proteomes" id="UP000271974">
    <property type="component" value="Unassembled WGS sequence"/>
</dbReference>
<dbReference type="PROSITE" id="PS50088">
    <property type="entry name" value="ANK_REPEAT"/>
    <property type="match status" value="2"/>
</dbReference>
<dbReference type="SUPFAM" id="SSF47031">
    <property type="entry name" value="Second domain of FERM"/>
    <property type="match status" value="1"/>
</dbReference>
<dbReference type="Gene3D" id="3.10.20.90">
    <property type="entry name" value="Phosphatidylinositol 3-kinase Catalytic Subunit, Chain A, domain 1"/>
    <property type="match status" value="1"/>
</dbReference>
<dbReference type="InterPro" id="IPR057096">
    <property type="entry name" value="KRIT1_FRMD8_FERM_C"/>
</dbReference>
<dbReference type="Pfam" id="PF16705">
    <property type="entry name" value="NUDIX_5"/>
    <property type="match status" value="1"/>
</dbReference>
<dbReference type="CDD" id="cd14473">
    <property type="entry name" value="FERM_B-lobe"/>
    <property type="match status" value="1"/>
</dbReference>
<dbReference type="OrthoDB" id="194358at2759"/>
<dbReference type="InterPro" id="IPR019748">
    <property type="entry name" value="FERM_central"/>
</dbReference>
<keyword evidence="4" id="KW-1185">Reference proteome</keyword>
<dbReference type="Gene3D" id="2.30.29.30">
    <property type="entry name" value="Pleckstrin-homology domain (PH domain)/Phosphotyrosine-binding domain (PTB)"/>
    <property type="match status" value="1"/>
</dbReference>
<dbReference type="InterPro" id="IPR000299">
    <property type="entry name" value="FERM_domain"/>
</dbReference>
<comment type="caution">
    <text evidence="3">The sequence shown here is derived from an EMBL/GenBank/DDBJ whole genome shotgun (WGS) entry which is preliminary data.</text>
</comment>
<dbReference type="InterPro" id="IPR036770">
    <property type="entry name" value="Ankyrin_rpt-contain_sf"/>
</dbReference>
<feature type="repeat" description="ANK" evidence="1">
    <location>
        <begin position="315"/>
        <end position="347"/>
    </location>
</feature>
<dbReference type="InterPro" id="IPR043058">
    <property type="entry name" value="NUDIX_sf"/>
</dbReference>
<dbReference type="InterPro" id="IPR019749">
    <property type="entry name" value="Band_41_domain"/>
</dbReference>
<dbReference type="Pfam" id="PF24522">
    <property type="entry name" value="KRIT1_FRMD8_FERM_C"/>
    <property type="match status" value="1"/>
</dbReference>
<organism evidence="3 4">
    <name type="scientific">Elysia chlorotica</name>
    <name type="common">Eastern emerald elysia</name>
    <name type="synonym">Sea slug</name>
    <dbReference type="NCBI Taxonomy" id="188477"/>
    <lineage>
        <taxon>Eukaryota</taxon>
        <taxon>Metazoa</taxon>
        <taxon>Spiralia</taxon>
        <taxon>Lophotrochozoa</taxon>
        <taxon>Mollusca</taxon>
        <taxon>Gastropoda</taxon>
        <taxon>Heterobranchia</taxon>
        <taxon>Euthyneura</taxon>
        <taxon>Panpulmonata</taxon>
        <taxon>Sacoglossa</taxon>
        <taxon>Placobranchoidea</taxon>
        <taxon>Plakobranchidae</taxon>
        <taxon>Elysia</taxon>
    </lineage>
</organism>
<dbReference type="InterPro" id="IPR035963">
    <property type="entry name" value="FERM_2"/>
</dbReference>
<dbReference type="Gene3D" id="1.25.40.20">
    <property type="entry name" value="Ankyrin repeat-containing domain"/>
    <property type="match status" value="1"/>
</dbReference>
<sequence>MDVVVAMLKPKPGHATQGYKPQLYEILLMDSKTPPGETKPAKYLPMLPTLKSLDNEPRELVLTHVHKLTGIKGERALNVKWRKDGPQRASLSQTSLFFVPVSPHADKINAEQAQQGAEFFPLEYVIDAVNSGSVFFPSATQTFLAHLQSWLREKHQRPAMVECLFWQRAEFRVHYTVNNPCFIPNTRSPELTGGGMGSPGGGGQAAKMNHFPQEVVKTANEALAKMLSIEKCDTVVMNPLFGSDLPYKPKVNTFVINQHWPNIPNYDKISIPHNILPGPRWQDRYPLHSFASKGDLAEVDICLKQNYDHSLVDSVGCAPIHYAARYGCLSVVATLLSAGCSPNIQDGELSTPLHVAARKGNIQVARCLLQRPDINLEVRDKDGKRPIDVCMTVTNKTPNHREMERLITEASKRPSNAVTVFLMDKTSKSVHLTAGNKTTVLQINKQLLMTLNIPPSYADIFTLWIGSKSLDLQLKLEHEVVQRLQEWKTRPVHMLTDRRDPPEEDPVLTWRRNVYISVEREKQLEDTKALDLLFHEAHHNFVQGLYPCKDKDIVTFATILFALRHQGRSNAKVALSSLNHSQLKELLPEVFLKDNTNWVKLISKEYTSFRNFTPQLLKTRFLSSCQGLTVYGSAFFTGSILSHSKKSSSSHANCYMGVNDVGIHIIDMRSKQMIQSLEYREISYKHVQENTLLEINVLRDQREIRNQRSSSRHGVIEIRTPQAGVIIHLMQQLDHMNGDYVTR</sequence>
<dbReference type="STRING" id="188477.A0A3S1BAV8"/>
<proteinExistence type="predicted"/>
<dbReference type="SMART" id="SM00295">
    <property type="entry name" value="B41"/>
    <property type="match status" value="1"/>
</dbReference>
<dbReference type="PROSITE" id="PS50297">
    <property type="entry name" value="ANK_REP_REGION"/>
    <property type="match status" value="2"/>
</dbReference>
<protein>
    <recommendedName>
        <fullName evidence="2">FERM domain-containing protein</fullName>
    </recommendedName>
</protein>
<dbReference type="EMBL" id="RQTK01000222">
    <property type="protein sequence ID" value="RUS83986.1"/>
    <property type="molecule type" value="Genomic_DNA"/>
</dbReference>
<evidence type="ECO:0000259" key="2">
    <source>
        <dbReference type="PROSITE" id="PS50057"/>
    </source>
</evidence>
<dbReference type="InterPro" id="IPR051594">
    <property type="entry name" value="KRIT1/FRMD8"/>
</dbReference>
<gene>
    <name evidence="3" type="ORF">EGW08_008247</name>
</gene>
<dbReference type="GO" id="GO:0005886">
    <property type="term" value="C:plasma membrane"/>
    <property type="evidence" value="ECO:0007669"/>
    <property type="project" value="TreeGrafter"/>
</dbReference>
<dbReference type="PANTHER" id="PTHR13283:SF11">
    <property type="entry name" value="KREV INTERACTION TRAPPED PROTEIN 1"/>
    <property type="match status" value="1"/>
</dbReference>
<name>A0A3S1BAV8_ELYCH</name>
<dbReference type="GO" id="GO:2000114">
    <property type="term" value="P:regulation of establishment of cell polarity"/>
    <property type="evidence" value="ECO:0007669"/>
    <property type="project" value="TreeGrafter"/>
</dbReference>